<keyword evidence="5" id="KW-1185">Reference proteome</keyword>
<feature type="domain" description="DUF7825" evidence="3">
    <location>
        <begin position="665"/>
        <end position="804"/>
    </location>
</feature>
<sequence length="847" mass="98529">MFELLKKLITSRDLEGLFSFCSNLAEEERLALLDQLQHSPWGIKEHKRYDKILVTPDGARYEYLLAVFLLTRSLQEYEKQPINTFIKKMYCPTAGELFSNSKASYVLPKLLQEEKYRFILELYHALSEDSKENIPFETYWTLYKAGEIPLDEPLFVDKSIIAFSYSNDKINYYTHLVLNDQEFQDKIFRRLHRYESGMHRDAKLWEEVFVQLQEQGYVFDRQLIGELLESLLNPWKKPQLNWHCRWITFLAPTEKEIIDNQERFFALLSTGNDVLVNFAMKWIQKISKSPLFCIEKFQDNFVLCLPSEKTIKSQLAGLTILEKYYHKNPPEQLDSREQLIPLFTQPDIAFQQALATLLVEYFYDEKLWELITPYTDFIKPSAQEILQQKDGTDKEIKTPGSLPHSTQRLPLSLPKNWDELLFLIGDSIRERSAATIDLLIDGIVRLQTLIPKGLKKVLAPYHKQLNKSHRGYVLPLLKEFLLALETGGHLPLDENLFLFLRYKMNVALERIAQKCTLPLLSTPTIAPFYTEAAVLVEKLLSYEQEGVIPDFEDLTIACNRLLLTDIPQSAKEKSQLLQGDYAQAIQYALGVTSVLSPTEETLPLWTQITRIKHPEQEFPEFSQTTAKDIPSVVNPYYIGYGWQEYTTYLGEVMPVFVYDFTPYNSPTERQKSLLPEQYYNAGGGAWHSNEDFEYTLSLCPQYPDGIICSIFSHRVGWNALTGVYDNIEAIETLLKYQLPLYHSGWLYIGACLFLEKRPYRDLAYEYICWALEQGKDLTYLANYVAYVLATGHAPIKHFLEMLDRPNLNIIKGFANMIINEYLRQVGGRELPKFHKKLLDYQKEISHL</sequence>
<feature type="domain" description="DUF7824" evidence="2">
    <location>
        <begin position="495"/>
        <end position="630"/>
    </location>
</feature>
<protein>
    <submittedName>
        <fullName evidence="4">Uncharacterized protein</fullName>
    </submittedName>
</protein>
<organism evidence="4 5">
    <name type="scientific">Capnocytophaga endodontalis</name>
    <dbReference type="NCBI Taxonomy" id="2708117"/>
    <lineage>
        <taxon>Bacteria</taxon>
        <taxon>Pseudomonadati</taxon>
        <taxon>Bacteroidota</taxon>
        <taxon>Flavobacteriia</taxon>
        <taxon>Flavobacteriales</taxon>
        <taxon>Flavobacteriaceae</taxon>
        <taxon>Capnocytophaga</taxon>
    </lineage>
</organism>
<evidence type="ECO:0000259" key="2">
    <source>
        <dbReference type="Pfam" id="PF25148"/>
    </source>
</evidence>
<evidence type="ECO:0000259" key="3">
    <source>
        <dbReference type="Pfam" id="PF25149"/>
    </source>
</evidence>
<feature type="domain" description="DUF7824" evidence="2">
    <location>
        <begin position="410"/>
        <end position="469"/>
    </location>
</feature>
<dbReference type="EMBL" id="CP022022">
    <property type="protein sequence ID" value="ASF42670.1"/>
    <property type="molecule type" value="Genomic_DNA"/>
</dbReference>
<evidence type="ECO:0000313" key="4">
    <source>
        <dbReference type="EMBL" id="ASF42670.1"/>
    </source>
</evidence>
<dbReference type="Pfam" id="PF25149">
    <property type="entry name" value="DUF7825"/>
    <property type="match status" value="1"/>
</dbReference>
<accession>A0A1Z4BN49</accession>
<dbReference type="Proteomes" id="UP000197007">
    <property type="component" value="Chromosome"/>
</dbReference>
<dbReference type="InterPro" id="IPR056726">
    <property type="entry name" value="DUF7824"/>
</dbReference>
<gene>
    <name evidence="4" type="ORF">CBG49_06060</name>
</gene>
<reference evidence="5" key="1">
    <citation type="submission" date="2017-06" db="EMBL/GenBank/DDBJ databases">
        <title>Complete genome sequence of Capnocytophaga sp. KCOM 1579 (=ChDC OS43) isolated from a human refractory periapical abscess lesion.</title>
        <authorList>
            <person name="Kook J.-K."/>
            <person name="Park S.-N."/>
            <person name="Lim Y.K."/>
            <person name="Roh H."/>
        </authorList>
    </citation>
    <scope>NUCLEOTIDE SEQUENCE [LARGE SCALE GENOMIC DNA]</scope>
    <source>
        <strain evidence="5">ChDC OS43</strain>
    </source>
</reference>
<dbReference type="InterPro" id="IPR045472">
    <property type="entry name" value="DUF6493"/>
</dbReference>
<dbReference type="Pfam" id="PF20103">
    <property type="entry name" value="DUF6493"/>
    <property type="match status" value="1"/>
</dbReference>
<feature type="domain" description="DUF6493" evidence="1">
    <location>
        <begin position="3"/>
        <end position="301"/>
    </location>
</feature>
<name>A0A1Z4BN49_9FLAO</name>
<evidence type="ECO:0000259" key="1">
    <source>
        <dbReference type="Pfam" id="PF20103"/>
    </source>
</evidence>
<proteinExistence type="predicted"/>
<evidence type="ECO:0000313" key="5">
    <source>
        <dbReference type="Proteomes" id="UP000197007"/>
    </source>
</evidence>
<dbReference type="AlphaFoldDB" id="A0A1Z4BN49"/>
<dbReference type="InterPro" id="IPR056727">
    <property type="entry name" value="DUF7825"/>
</dbReference>
<dbReference type="RefSeq" id="WP_088593787.1">
    <property type="nucleotide sequence ID" value="NZ_CP022022.1"/>
</dbReference>
<dbReference type="Pfam" id="PF25148">
    <property type="entry name" value="DUF7824"/>
    <property type="match status" value="2"/>
</dbReference>
<dbReference type="KEGG" id="capn:CBG49_06060"/>